<dbReference type="SUPFAM" id="SSF53850">
    <property type="entry name" value="Periplasmic binding protein-like II"/>
    <property type="match status" value="1"/>
</dbReference>
<dbReference type="OrthoDB" id="9771186at2"/>
<evidence type="ECO:0000256" key="1">
    <source>
        <dbReference type="SAM" id="SignalP"/>
    </source>
</evidence>
<dbReference type="EMBL" id="SHKX01000013">
    <property type="protein sequence ID" value="RZU38277.1"/>
    <property type="molecule type" value="Genomic_DNA"/>
</dbReference>
<comment type="caution">
    <text evidence="2">The sequence shown here is derived from an EMBL/GenBank/DDBJ whole genome shotgun (WGS) entry which is preliminary data.</text>
</comment>
<protein>
    <recommendedName>
        <fullName evidence="4">TRAP-type C4-dicarboxylate transport system substrate-binding protein</fullName>
    </recommendedName>
</protein>
<keyword evidence="1" id="KW-0732">Signal</keyword>
<dbReference type="RefSeq" id="WP_130413715.1">
    <property type="nucleotide sequence ID" value="NZ_SHKX01000013.1"/>
</dbReference>
<dbReference type="InterPro" id="IPR038404">
    <property type="entry name" value="TRAP_DctP_sf"/>
</dbReference>
<dbReference type="Proteomes" id="UP000292423">
    <property type="component" value="Unassembled WGS sequence"/>
</dbReference>
<dbReference type="InterPro" id="IPR045758">
    <property type="entry name" value="AdeT1/2"/>
</dbReference>
<evidence type="ECO:0000313" key="2">
    <source>
        <dbReference type="EMBL" id="RZU38277.1"/>
    </source>
</evidence>
<evidence type="ECO:0000313" key="3">
    <source>
        <dbReference type="Proteomes" id="UP000292423"/>
    </source>
</evidence>
<dbReference type="AlphaFoldDB" id="A0A4Q7YL42"/>
<feature type="signal peptide" evidence="1">
    <location>
        <begin position="1"/>
        <end position="23"/>
    </location>
</feature>
<proteinExistence type="predicted"/>
<feature type="chain" id="PRO_5020941460" description="TRAP-type C4-dicarboxylate transport system substrate-binding protein" evidence="1">
    <location>
        <begin position="24"/>
        <end position="335"/>
    </location>
</feature>
<gene>
    <name evidence="2" type="ORF">EV700_2205</name>
</gene>
<keyword evidence="3" id="KW-1185">Reference proteome</keyword>
<name>A0A4Q7YL42_9GAMM</name>
<organism evidence="2 3">
    <name type="scientific">Fluviicoccus keumensis</name>
    <dbReference type="NCBI Taxonomy" id="1435465"/>
    <lineage>
        <taxon>Bacteria</taxon>
        <taxon>Pseudomonadati</taxon>
        <taxon>Pseudomonadota</taxon>
        <taxon>Gammaproteobacteria</taxon>
        <taxon>Moraxellales</taxon>
        <taxon>Moraxellaceae</taxon>
        <taxon>Fluviicoccus</taxon>
    </lineage>
</organism>
<accession>A0A4Q7YL42</accession>
<reference evidence="2 3" key="1">
    <citation type="submission" date="2019-02" db="EMBL/GenBank/DDBJ databases">
        <title>Genomic Encyclopedia of Type Strains, Phase IV (KMG-IV): sequencing the most valuable type-strain genomes for metagenomic binning, comparative biology and taxonomic classification.</title>
        <authorList>
            <person name="Goeker M."/>
        </authorList>
    </citation>
    <scope>NUCLEOTIDE SEQUENCE [LARGE SCALE GENOMIC DNA]</scope>
    <source>
        <strain evidence="2 3">DSM 105135</strain>
    </source>
</reference>
<evidence type="ECO:0008006" key="4">
    <source>
        <dbReference type="Google" id="ProtNLM"/>
    </source>
</evidence>
<dbReference type="Gene3D" id="3.40.190.170">
    <property type="entry name" value="Bacterial extracellular solute-binding protein, family 7"/>
    <property type="match status" value="1"/>
</dbReference>
<dbReference type="Pfam" id="PF19582">
    <property type="entry name" value="AdeT1_2"/>
    <property type="match status" value="1"/>
</dbReference>
<sequence length="335" mass="37674">MTRYSFKLLFTVFALFWTAAASAATVQKSLCIWDLMGANGETYNLMKDYRVAARAWGVDFTLRSYSEEKIAAEDFRVGQCDAVVMTGLRTKPFNGFTGSLESIGTIPSYEHLRYVIATLSSPKAAKLMLNGDYEIAGVMPFGGIYFYVNDRDINEVGKLAGKKVAFFDYDKSQAKLLQQVGAQAVPSDVTNFAPKFNNGSVDIIFAPAAAYRPLELYRGLGRKGGIPDFLLAQSSLQIVIRANEFPAGFGQNSRTYINSQYDRILTVIKKYEKDIDPRYWFHIPDVDRARYTAMMRESRINLAKEGLYDKRLMALLKRVRCQLDPTNGECSDSQE</sequence>